<keyword evidence="8 9" id="KW-0472">Membrane</keyword>
<dbReference type="HAMAP" id="MF_00024">
    <property type="entry name" value="CobD_CbiB"/>
    <property type="match status" value="1"/>
</dbReference>
<dbReference type="PANTHER" id="PTHR34308:SF1">
    <property type="entry name" value="COBALAMIN BIOSYNTHESIS PROTEIN CBIB"/>
    <property type="match status" value="1"/>
</dbReference>
<organism evidence="10 11">
    <name type="scientific">Anaeromicropila herbilytica</name>
    <dbReference type="NCBI Taxonomy" id="2785025"/>
    <lineage>
        <taxon>Bacteria</taxon>
        <taxon>Bacillati</taxon>
        <taxon>Bacillota</taxon>
        <taxon>Clostridia</taxon>
        <taxon>Lachnospirales</taxon>
        <taxon>Lachnospiraceae</taxon>
        <taxon>Anaeromicropila</taxon>
    </lineage>
</organism>
<dbReference type="KEGG" id="ahb:bsdtb5_42600"/>
<keyword evidence="5 9" id="KW-0169">Cobalamin biosynthesis</keyword>
<accession>A0A7R7EQ20</accession>
<evidence type="ECO:0000313" key="11">
    <source>
        <dbReference type="Proteomes" id="UP000595897"/>
    </source>
</evidence>
<comment type="subcellular location">
    <subcellularLocation>
        <location evidence="1 9">Cell membrane</location>
        <topology evidence="1 9">Multi-pass membrane protein</topology>
    </subcellularLocation>
</comment>
<evidence type="ECO:0000313" key="10">
    <source>
        <dbReference type="EMBL" id="BCN32965.1"/>
    </source>
</evidence>
<evidence type="ECO:0000256" key="9">
    <source>
        <dbReference type="HAMAP-Rule" id="MF_00024"/>
    </source>
</evidence>
<comment type="function">
    <text evidence="9">Converts cobyric acid to cobinamide by the addition of aminopropanol on the F carboxylic group.</text>
</comment>
<comment type="pathway">
    <text evidence="2 9">Cofactor biosynthesis; adenosylcobalamin biosynthesis.</text>
</comment>
<proteinExistence type="inferred from homology"/>
<dbReference type="InterPro" id="IPR004485">
    <property type="entry name" value="Cobalamin_biosynth_CobD/CbiB"/>
</dbReference>
<keyword evidence="11" id="KW-1185">Reference proteome</keyword>
<keyword evidence="7 9" id="KW-1133">Transmembrane helix</keyword>
<feature type="transmembrane region" description="Helical" evidence="9">
    <location>
        <begin position="206"/>
        <end position="226"/>
    </location>
</feature>
<keyword evidence="4 9" id="KW-1003">Cell membrane</keyword>
<evidence type="ECO:0000256" key="2">
    <source>
        <dbReference type="ARBA" id="ARBA00004953"/>
    </source>
</evidence>
<protein>
    <recommendedName>
        <fullName evidence="9">Cobalamin biosynthesis protein CobD</fullName>
    </recommendedName>
</protein>
<dbReference type="GO" id="GO:0005886">
    <property type="term" value="C:plasma membrane"/>
    <property type="evidence" value="ECO:0007669"/>
    <property type="project" value="UniProtKB-SubCell"/>
</dbReference>
<reference evidence="10 11" key="1">
    <citation type="submission" date="2020-11" db="EMBL/GenBank/DDBJ databases">
        <title>Draft genome sequencing of a Lachnospiraceae strain isolated from anoxic soil subjected to BSD treatment.</title>
        <authorList>
            <person name="Uek A."/>
            <person name="Tonouchi A."/>
        </authorList>
    </citation>
    <scope>NUCLEOTIDE SEQUENCE [LARGE SCALE GENOMIC DNA]</scope>
    <source>
        <strain evidence="10 11">TB5</strain>
    </source>
</reference>
<evidence type="ECO:0000256" key="5">
    <source>
        <dbReference type="ARBA" id="ARBA00022573"/>
    </source>
</evidence>
<dbReference type="AlphaFoldDB" id="A0A7R7EQ20"/>
<dbReference type="GO" id="GO:0048472">
    <property type="term" value="F:threonine-phosphate decarboxylase activity"/>
    <property type="evidence" value="ECO:0007669"/>
    <property type="project" value="InterPro"/>
</dbReference>
<evidence type="ECO:0000256" key="6">
    <source>
        <dbReference type="ARBA" id="ARBA00022692"/>
    </source>
</evidence>
<comment type="caution">
    <text evidence="9">Lacks conserved residue(s) required for the propagation of feature annotation.</text>
</comment>
<evidence type="ECO:0000256" key="4">
    <source>
        <dbReference type="ARBA" id="ARBA00022475"/>
    </source>
</evidence>
<dbReference type="GO" id="GO:0015420">
    <property type="term" value="F:ABC-type vitamin B12 transporter activity"/>
    <property type="evidence" value="ECO:0007669"/>
    <property type="project" value="UniProtKB-UniRule"/>
</dbReference>
<dbReference type="PANTHER" id="PTHR34308">
    <property type="entry name" value="COBALAMIN BIOSYNTHESIS PROTEIN CBIB"/>
    <property type="match status" value="1"/>
</dbReference>
<dbReference type="EMBL" id="AP024169">
    <property type="protein sequence ID" value="BCN32965.1"/>
    <property type="molecule type" value="Genomic_DNA"/>
</dbReference>
<evidence type="ECO:0000256" key="7">
    <source>
        <dbReference type="ARBA" id="ARBA00022989"/>
    </source>
</evidence>
<evidence type="ECO:0000256" key="1">
    <source>
        <dbReference type="ARBA" id="ARBA00004651"/>
    </source>
</evidence>
<feature type="transmembrane region" description="Helical" evidence="9">
    <location>
        <begin position="53"/>
        <end position="77"/>
    </location>
</feature>
<gene>
    <name evidence="10" type="primary">cbiB</name>
    <name evidence="9" type="synonym">cobD</name>
    <name evidence="10" type="ORF">bsdtb5_42600</name>
</gene>
<feature type="transmembrane region" description="Helical" evidence="9">
    <location>
        <begin position="303"/>
        <end position="325"/>
    </location>
</feature>
<feature type="transmembrane region" description="Helical" evidence="9">
    <location>
        <begin position="162"/>
        <end position="179"/>
    </location>
</feature>
<comment type="similarity">
    <text evidence="3 9">Belongs to the CobD/CbiB family.</text>
</comment>
<keyword evidence="6 9" id="KW-0812">Transmembrane</keyword>
<evidence type="ECO:0000256" key="3">
    <source>
        <dbReference type="ARBA" id="ARBA00006263"/>
    </source>
</evidence>
<evidence type="ECO:0000256" key="8">
    <source>
        <dbReference type="ARBA" id="ARBA00023136"/>
    </source>
</evidence>
<sequence>MKLTLLSICIGFVLDLILGDPHFFPHPIRLIGSMITRLEILLRKHAKTNHTEYIAGGILVILVLLISTGLPLILLIVANGVHPFLRVGIEAIFCYQLLATKSLKVESMKVYTSLKNHNLEEARYHVSMIVGRDTKNLTDIGISKAAIETVAENTSDGSIAPLIYLFIGGAPLGFFYKAVNTMDSMIGYKNDKYLYFGRIAAKLDDILNYIPARISAYVMILASFFLRYDVKNAYRIYKRDRYNHASPNSAHTESVCAGALRIQLAGNAYYFGKLYEKPYIGDNLREIVYEDIKNANKLLYKTALLSFLFLFAIRLFIILLFDAIAL</sequence>
<dbReference type="Proteomes" id="UP000595897">
    <property type="component" value="Chromosome"/>
</dbReference>
<name>A0A7R7EQ20_9FIRM</name>
<dbReference type="RefSeq" id="WP_271713960.1">
    <property type="nucleotide sequence ID" value="NZ_AP024169.1"/>
</dbReference>
<dbReference type="GO" id="GO:0009236">
    <property type="term" value="P:cobalamin biosynthetic process"/>
    <property type="evidence" value="ECO:0007669"/>
    <property type="project" value="UniProtKB-UniRule"/>
</dbReference>
<dbReference type="UniPathway" id="UPA00148"/>
<dbReference type="Pfam" id="PF03186">
    <property type="entry name" value="CobD_Cbib"/>
    <property type="match status" value="1"/>
</dbReference>
<dbReference type="NCBIfam" id="TIGR00380">
    <property type="entry name" value="cobal_cbiB"/>
    <property type="match status" value="1"/>
</dbReference>